<evidence type="ECO:0000256" key="4">
    <source>
        <dbReference type="ARBA" id="ARBA00023015"/>
    </source>
</evidence>
<dbReference type="Proteomes" id="UP001586593">
    <property type="component" value="Unassembled WGS sequence"/>
</dbReference>
<evidence type="ECO:0000256" key="5">
    <source>
        <dbReference type="ARBA" id="ARBA00023125"/>
    </source>
</evidence>
<dbReference type="InterPro" id="IPR052202">
    <property type="entry name" value="Yeast_MetPath_Reg"/>
</dbReference>
<feature type="region of interest" description="Disordered" evidence="8">
    <location>
        <begin position="87"/>
        <end position="111"/>
    </location>
</feature>
<keyword evidence="3" id="KW-0862">Zinc</keyword>
<organism evidence="11 12">
    <name type="scientific">Phialemonium thermophilum</name>
    <dbReference type="NCBI Taxonomy" id="223376"/>
    <lineage>
        <taxon>Eukaryota</taxon>
        <taxon>Fungi</taxon>
        <taxon>Dikarya</taxon>
        <taxon>Ascomycota</taxon>
        <taxon>Pezizomycotina</taxon>
        <taxon>Sordariomycetes</taxon>
        <taxon>Sordariomycetidae</taxon>
        <taxon>Cephalothecales</taxon>
        <taxon>Cephalothecaceae</taxon>
        <taxon>Phialemonium</taxon>
    </lineage>
</organism>
<sequence>MTSPAPPPSLQAHGQATALGQACDRCHRRKTRCDKRRPECGPCGRARTRCVYSDRAKEPMYRRSFVENLERRINQLEAANKSLTEAAAAAATTPRAETGLASSLEDSRQHSRLVSAEGSHYHHADDVANEVSFMSTSAGGDRQFLGSTSGILLASLVRAGVAIPTKRVDLAPVTAVPTISLSPGLGDAHWGPNDRDIPPEKLARSLIDAYLAHDHLSYPFLHPRAVRVAVDCIYCDANFIKTHAFEAFMFNMILAIATSQVYKFNWQVLPDAETHHQRATTHLNTVLCEGGLRALQAMLLLCQFRLTSSTKDASSSLWHIVGIAARMCFELGLHREAMYRLTKDTNPQDDGELPCLSPRYQENEVLRRCFWSVFALDRVVSITLGRPLAICLEDIDVELPSEDLEEALSPSASNADDQDSSCITPSYRTSLFVHIVKYRDICGRCLTSLHRGSRAVAQSEEELHRIYNNLAAELQSWRLETNSLSLPEMDLLTRLAEARSSFRSKAWYELLYHNGVLLLYRPSASTVSASGDASSLQQVFTAAHQSIMLYAYLLRSRKINFTWITMHSVFMAGLSYVYALSRHFREKRRQGLGSESPRVQLAEEPTIVDIVNSCRACSNVLVAVSERCNAQKDCHEVFDRLSDAVLADAVAVLSGTPADARRTRVVSTRTANQRDPAMYTPTSSSHDVHMAGGLTEQPFAPQDTGYHIQGDNVNANPAEGNDDEGMPLTTGFPLAVDNALRDCFPDLQRMYDAQWGDDAILQLSSDWLGEIDLGNGIMMGEWNTRP</sequence>
<dbReference type="SMART" id="SM00066">
    <property type="entry name" value="GAL4"/>
    <property type="match status" value="1"/>
</dbReference>
<keyword evidence="7" id="KW-0539">Nucleus</keyword>
<dbReference type="EMBL" id="JAZHXJ010000056">
    <property type="protein sequence ID" value="KAL1878099.1"/>
    <property type="molecule type" value="Genomic_DNA"/>
</dbReference>
<dbReference type="SUPFAM" id="SSF57701">
    <property type="entry name" value="Zn2/Cys6 DNA-binding domain"/>
    <property type="match status" value="1"/>
</dbReference>
<evidence type="ECO:0000256" key="6">
    <source>
        <dbReference type="ARBA" id="ARBA00023163"/>
    </source>
</evidence>
<evidence type="ECO:0000256" key="8">
    <source>
        <dbReference type="SAM" id="MobiDB-lite"/>
    </source>
</evidence>
<evidence type="ECO:0000313" key="12">
    <source>
        <dbReference type="Proteomes" id="UP001586593"/>
    </source>
</evidence>
<dbReference type="PANTHER" id="PTHR47782">
    <property type="entry name" value="ZN(II)2CYS6 TRANSCRIPTION FACTOR (EUROFUNG)-RELATED"/>
    <property type="match status" value="1"/>
</dbReference>
<evidence type="ECO:0000256" key="1">
    <source>
        <dbReference type="ARBA" id="ARBA00004123"/>
    </source>
</evidence>
<reference evidence="11 12" key="1">
    <citation type="journal article" date="2024" name="Commun. Biol.">
        <title>Comparative genomic analysis of thermophilic fungi reveals convergent evolutionary adaptations and gene losses.</title>
        <authorList>
            <person name="Steindorff A.S."/>
            <person name="Aguilar-Pontes M.V."/>
            <person name="Robinson A.J."/>
            <person name="Andreopoulos B."/>
            <person name="LaButti K."/>
            <person name="Kuo A."/>
            <person name="Mondo S."/>
            <person name="Riley R."/>
            <person name="Otillar R."/>
            <person name="Haridas S."/>
            <person name="Lipzen A."/>
            <person name="Grimwood J."/>
            <person name="Schmutz J."/>
            <person name="Clum A."/>
            <person name="Reid I.D."/>
            <person name="Moisan M.C."/>
            <person name="Butler G."/>
            <person name="Nguyen T.T.M."/>
            <person name="Dewar K."/>
            <person name="Conant G."/>
            <person name="Drula E."/>
            <person name="Henrissat B."/>
            <person name="Hansel C."/>
            <person name="Singer S."/>
            <person name="Hutchinson M.I."/>
            <person name="de Vries R.P."/>
            <person name="Natvig D.O."/>
            <person name="Powell A.J."/>
            <person name="Tsang A."/>
            <person name="Grigoriev I.V."/>
        </authorList>
    </citation>
    <scope>NUCLEOTIDE SEQUENCE [LARGE SCALE GENOMIC DNA]</scope>
    <source>
        <strain evidence="11 12">ATCC 24622</strain>
    </source>
</reference>
<keyword evidence="9" id="KW-1133">Transmembrane helix</keyword>
<dbReference type="Gene3D" id="4.10.240.10">
    <property type="entry name" value="Zn(2)-C6 fungal-type DNA-binding domain"/>
    <property type="match status" value="1"/>
</dbReference>
<dbReference type="PANTHER" id="PTHR47782:SF12">
    <property type="entry name" value="ZN(II)2CYS6 TRANSCRIPTION FACTOR (EUROFUNG)"/>
    <property type="match status" value="1"/>
</dbReference>
<name>A0ABR3XQU9_9PEZI</name>
<keyword evidence="6" id="KW-0804">Transcription</keyword>
<evidence type="ECO:0000256" key="3">
    <source>
        <dbReference type="ARBA" id="ARBA00022833"/>
    </source>
</evidence>
<evidence type="ECO:0000259" key="10">
    <source>
        <dbReference type="PROSITE" id="PS50048"/>
    </source>
</evidence>
<proteinExistence type="predicted"/>
<keyword evidence="9" id="KW-0812">Transmembrane</keyword>
<keyword evidence="2" id="KW-0479">Metal-binding</keyword>
<comment type="subcellular location">
    <subcellularLocation>
        <location evidence="1">Nucleus</location>
    </subcellularLocation>
</comment>
<dbReference type="CDD" id="cd00067">
    <property type="entry name" value="GAL4"/>
    <property type="match status" value="1"/>
</dbReference>
<dbReference type="InterPro" id="IPR001138">
    <property type="entry name" value="Zn2Cys6_DnaBD"/>
</dbReference>
<dbReference type="Pfam" id="PF04082">
    <property type="entry name" value="Fungal_trans"/>
    <property type="match status" value="1"/>
</dbReference>
<accession>A0ABR3XQU9</accession>
<feature type="domain" description="Zn(2)-C6 fungal-type" evidence="10">
    <location>
        <begin position="22"/>
        <end position="52"/>
    </location>
</feature>
<keyword evidence="5" id="KW-0238">DNA-binding</keyword>
<dbReference type="InterPro" id="IPR036864">
    <property type="entry name" value="Zn2-C6_fun-type_DNA-bd_sf"/>
</dbReference>
<keyword evidence="9" id="KW-0472">Membrane</keyword>
<dbReference type="PROSITE" id="PS00463">
    <property type="entry name" value="ZN2_CY6_FUNGAL_1"/>
    <property type="match status" value="1"/>
</dbReference>
<feature type="transmembrane region" description="Helical" evidence="9">
    <location>
        <begin position="561"/>
        <end position="580"/>
    </location>
</feature>
<dbReference type="Pfam" id="PF00172">
    <property type="entry name" value="Zn_clus"/>
    <property type="match status" value="1"/>
</dbReference>
<dbReference type="CDD" id="cd12148">
    <property type="entry name" value="fungal_TF_MHR"/>
    <property type="match status" value="1"/>
</dbReference>
<evidence type="ECO:0000256" key="9">
    <source>
        <dbReference type="SAM" id="Phobius"/>
    </source>
</evidence>
<feature type="compositionally biased region" description="Low complexity" evidence="8">
    <location>
        <begin position="87"/>
        <end position="98"/>
    </location>
</feature>
<evidence type="ECO:0000313" key="11">
    <source>
        <dbReference type="EMBL" id="KAL1878099.1"/>
    </source>
</evidence>
<feature type="region of interest" description="Disordered" evidence="8">
    <location>
        <begin position="663"/>
        <end position="687"/>
    </location>
</feature>
<dbReference type="PROSITE" id="PS50048">
    <property type="entry name" value="ZN2_CY6_FUNGAL_2"/>
    <property type="match status" value="1"/>
</dbReference>
<evidence type="ECO:0000256" key="7">
    <source>
        <dbReference type="ARBA" id="ARBA00023242"/>
    </source>
</evidence>
<comment type="caution">
    <text evidence="11">The sequence shown here is derived from an EMBL/GenBank/DDBJ whole genome shotgun (WGS) entry which is preliminary data.</text>
</comment>
<dbReference type="SMART" id="SM00906">
    <property type="entry name" value="Fungal_trans"/>
    <property type="match status" value="1"/>
</dbReference>
<evidence type="ECO:0000256" key="2">
    <source>
        <dbReference type="ARBA" id="ARBA00022723"/>
    </source>
</evidence>
<keyword evidence="4" id="KW-0805">Transcription regulation</keyword>
<keyword evidence="12" id="KW-1185">Reference proteome</keyword>
<dbReference type="InterPro" id="IPR007219">
    <property type="entry name" value="XnlR_reg_dom"/>
</dbReference>
<gene>
    <name evidence="11" type="ORF">VTK73DRAFT_8060</name>
</gene>
<protein>
    <recommendedName>
        <fullName evidence="10">Zn(2)-C6 fungal-type domain-containing protein</fullName>
    </recommendedName>
</protein>